<organism evidence="3 4">
    <name type="scientific">Metamycoplasma arthritidis (strain 158L3-1)</name>
    <name type="common">Mycoplasma arthritidis</name>
    <dbReference type="NCBI Taxonomy" id="243272"/>
    <lineage>
        <taxon>Bacteria</taxon>
        <taxon>Bacillati</taxon>
        <taxon>Mycoplasmatota</taxon>
        <taxon>Mycoplasmoidales</taxon>
        <taxon>Metamycoplasmataceae</taxon>
        <taxon>Metamycoplasma</taxon>
    </lineage>
</organism>
<evidence type="ECO:0000256" key="1">
    <source>
        <dbReference type="SAM" id="SignalP"/>
    </source>
</evidence>
<protein>
    <submittedName>
        <fullName evidence="3">Conserved hypothetical lipoprotein</fullName>
    </submittedName>
</protein>
<evidence type="ECO:0000313" key="4">
    <source>
        <dbReference type="Proteomes" id="UP000008812"/>
    </source>
</evidence>
<dbReference type="NCBIfam" id="NF045842">
    <property type="entry name" value="MIP_near_MIB"/>
    <property type="match status" value="1"/>
</dbReference>
<accession>B3PMS5</accession>
<dbReference type="eggNOG" id="ENOG5033SXH">
    <property type="taxonomic scope" value="Bacteria"/>
</dbReference>
<keyword evidence="1" id="KW-0732">Signal</keyword>
<name>B3PMS5_META1</name>
<sequence>MKDTKKVKKIFLSSLLVASPIFLSLVSSACGSPKDQVNPSPEAKKSSKFDVSVEVDKIKGKTKEGWNRILPSSVSTDDVELKVNGKDASKVDAKVYAVIKDQDDPATGKQSSNKTGKFTIRVKITDKNDSTNFEEIDIPMSGFSNNPYGADENGKIDHDPTERLKSDLAKYIEMTQSERFNIDNEKYIASLEGYLKSKGVDVAKLRKEITTTKSKKEAFDKIAKEIGIDTYDNSLKKGFTLPNYDEQGNFKGLALQEGSETPKTLSWVDAINRNPFAINGLARLLPNEMYRKIAHQTYLVSTNNPSPKNLTDWKKTIAEQGTMWIMDYIKKNDGKYPTKWYFGTNIHVSDTFRKDTLRFSLGKLDRNLGTKTIFKTTLAETNSFYKQYNFNLRENENDKNEDKGVKTVYEAKDFLKKDPADYLIESQKTKYKDAKEFVDFSVLELDFEKLYARAGGKTGTGFDSAEDFARELTNNYADDSNTDKIKFKKVSYLKDYSKIDRQLGIKQGQADTYTGDSLYAAGWPNSRSDHFLKQYEDDDQIKLRNYSSSFWVNSESVFYEAIKSGRIDSNLEKKLNSGNYLSYAIGARTFTDKPGVVDAFISSYHNGDSLFKTHDGKEWIAMGLNYMPKHYSPGGGSSGSSIRTQANELVAIFHTGIQSASTGLAAAFRSEGFDYKGAFGNEYKLPQYDLIYGGGMDQNVGVSYREAMKKLYANEKSALFPEGFDKIAEGFEFSNNGK</sequence>
<feature type="signal peptide" evidence="1">
    <location>
        <begin position="1"/>
        <end position="29"/>
    </location>
</feature>
<dbReference type="Proteomes" id="UP000008812">
    <property type="component" value="Chromosome"/>
</dbReference>
<dbReference type="AlphaFoldDB" id="B3PMS5"/>
<evidence type="ECO:0000259" key="2">
    <source>
        <dbReference type="Pfam" id="PF01732"/>
    </source>
</evidence>
<gene>
    <name evidence="3" type="ordered locus">MARTH_orf506</name>
</gene>
<dbReference type="KEGG" id="mat:MARTH_orf506"/>
<feature type="domain" description="DUF31" evidence="2">
    <location>
        <begin position="287"/>
        <end position="655"/>
    </location>
</feature>
<dbReference type="InterPro" id="IPR022382">
    <property type="entry name" value="Mycoplasma_peptidase_DUF31"/>
</dbReference>
<dbReference type="RefSeq" id="WP_012498284.1">
    <property type="nucleotide sequence ID" value="NC_011025.1"/>
</dbReference>
<dbReference type="Pfam" id="PF01732">
    <property type="entry name" value="Mycop_pep_DUF31"/>
    <property type="match status" value="1"/>
</dbReference>
<keyword evidence="4" id="KW-1185">Reference proteome</keyword>
<reference evidence="3 4" key="1">
    <citation type="journal article" date="2008" name="Infect. Immun.">
        <title>Genome of Mycoplasma arthritidis.</title>
        <authorList>
            <person name="Dybvig K."/>
            <person name="Zuhua C."/>
            <person name="Lao P."/>
            <person name="Jordan D.S."/>
            <person name="French C.T."/>
            <person name="Tu A.H."/>
            <person name="Loraine A.E."/>
        </authorList>
    </citation>
    <scope>NUCLEOTIDE SEQUENCE [LARGE SCALE GENOMIC DNA]</scope>
    <source>
        <strain evidence="3 4">158L3-1</strain>
    </source>
</reference>
<dbReference type="NCBIfam" id="NF045841">
    <property type="entry name" value="Ig_SerProt_MIP"/>
    <property type="match status" value="1"/>
</dbReference>
<feature type="chain" id="PRO_5002796830" evidence="1">
    <location>
        <begin position="30"/>
        <end position="738"/>
    </location>
</feature>
<keyword evidence="3" id="KW-0449">Lipoprotein</keyword>
<dbReference type="HOGENOM" id="CLU_015669_0_0_14"/>
<dbReference type="PROSITE" id="PS51257">
    <property type="entry name" value="PROKAR_LIPOPROTEIN"/>
    <property type="match status" value="1"/>
</dbReference>
<evidence type="ECO:0000313" key="3">
    <source>
        <dbReference type="EMBL" id="ACF07327.1"/>
    </source>
</evidence>
<dbReference type="EMBL" id="CP001047">
    <property type="protein sequence ID" value="ACF07327.1"/>
    <property type="molecule type" value="Genomic_DNA"/>
</dbReference>
<proteinExistence type="predicted"/>
<dbReference type="STRING" id="243272.MARTH_orf506"/>